<evidence type="ECO:0000256" key="4">
    <source>
        <dbReference type="ARBA" id="ARBA00022801"/>
    </source>
</evidence>
<keyword evidence="4" id="KW-0378">Hydrolase</keyword>
<comment type="caution">
    <text evidence="8">The sequence shown here is derived from an EMBL/GenBank/DDBJ whole genome shotgun (WGS) entry which is preliminary data.</text>
</comment>
<keyword evidence="9" id="KW-1185">Reference proteome</keyword>
<dbReference type="PANTHER" id="PTHR12872">
    <property type="entry name" value="ALPHA-N-ACETYLGLUCOSAMINIDASE"/>
    <property type="match status" value="1"/>
</dbReference>
<sequence>MKRNRLLLTILSLFIGLSVFIVSPKQEIVSAAENKTIEYIAKEDAFVRSGGKGNTNYDFENITSTHGAQYAGKGYTVINSKYTPSDEIIGIMKFDLPTKQEVEEYALDTFEFEFNVFKNAGFKNGAQDFGFYYTTDMSWDETVITYNTKPESISRSSENELFTFHTDKDEEYEIKKDSEKRITTDISETIKQLIEDGNTEITIFVVGKQNSSVSLLLHSRETKAINKSPKLIASNETYDLQNLKDLVESTPSVKQEEYTTDSYTIFEDYLNVSNKLIADNSTDAFAIKIAYRNFKKAYDGLEKIVIDDENVAFNKPTRSNLSKKATNLVTDGDIKTSWSGTSFPAYVDIDLMDTYNLDKLQIYVPEGKIIYYTIYGSNDGNNYDRLHQHRVDEKATAEGNEIIFDTPQSYRIIRVFLEFTDGEITSHLSEVKAYGEKTDSNTEVLRDGTLEEILDVKAFNQTAYAAPITNDETIENVYGIIDRTVGPEYRSWFTFEIADETSENDYFELSDVNGKIHIKGNEGLSLTTGLNYYYKNYVKVHISEQTMQVNMPEAIVPIGKTVRKETPYQVRYAFNYCTLSYTFAFFGEEEWQRENDWLALNGVNVVLDLAGQEATWIQFLMNFGYSYDDAKDWLTGPSYSAWQFMNNMETLGGPVPDGYVKDRLELARSSQRWKNSLGMQTVLQGYGGMVPTNFNEFQPNVEVTKQKNWGGNLRPSMIATDSATYDEYAEKFYAAQEFVYGDTSDYYAVDPYHEGGTRPEGLSDETVSKEVLESLLKYDKDAVWVVQAWQSNPTNGLLKGMGEYRNDHVLIVDLIKYPLKSWTKYDRTKYGSTTLDSKEFNGTDWAWCLLGNFGGNPTMNGQMQVMVDDVLKAQKESKHMKGIGIISEGTYDNPVLYDLIFDLAWADEDFDLNQWLNGYIERRYGGISENARLAWQMMKDSNYNHGVRHTEEIFGLKNSRPQFQSTKNISYGADKLETAFKLLAEDYDKFKDSECYLYDLREIMRQHVSNYAVLSNNNLITAKNNGSLEAYSAEKEKFLKAFDVLNEVQATDKDQLAGEWIGKATDRVADYDDFSKDLFKINAKTLITTWGTNPNAGLKEYGWRNYEGMFLDLHKHHWEEYVNLVENDLANGTTTEPRSQRYHFDYEWKWVLGDQEYSRTAKDSPEEVRAVVDMVIENCSITEGLSPDAGNLALNKPVDVNSKKITGKSRFATDGNTDTSITVSATKEKDKVVKPEVIVDLVAEFQLSKVNIVFNDIEDRYYNYEVYISTNGKDWTKIGEKTSEELHSESGDIITVNNDMARFVKVVGTKDSKHLDNEEKMEISIKELRVYGERTLPDAEQLTRFINAIEELNLNSNSSSQIEQLEKLIQNAEDAIEQGAGPDDLNSVYWNLYDHLVSLDLNGMVNLALNKPVEAHNGTAGEPTKINDGDIGTGWNAGRLSPTGKPYQHDPIVPGWAIIDLEGDYNIEEIRLKFPSGSLWYKYEIYVSKDGEKWDKYSEKTTENLPNDKEDNYLLEKRNIRYIKVVPTDITVGSDGKRASYGIRELEVYGSLYEKANTESLEKLIDEISKLDKDAYTQESWQVLETSLDEAKSIIKQEDVLQSEVDVAYDKLSDAKDALVEKTLVDLTKLEETITVAKSFDLNNYTEESANKLLTAINKAEELVKGTPTQKEVDDMTKELQGAIDELEVNKPSELDTVKLNDLINSVSKIDLSKYTTESVDVLNKALENAKTAVETASSQEEIDNAYNELSKAIKDLKVKSSPTEKPKPGDNGNPANDPKTNDSASENESISGTDTGDTTNLSLLLGMLVLSMGYIVYRKKKNSIRK</sequence>
<dbReference type="SUPFAM" id="SSF49785">
    <property type="entry name" value="Galactose-binding domain-like"/>
    <property type="match status" value="3"/>
</dbReference>
<keyword evidence="3" id="KW-0732">Signal</keyword>
<dbReference type="InterPro" id="IPR008979">
    <property type="entry name" value="Galactose-bd-like_sf"/>
</dbReference>
<evidence type="ECO:0000256" key="5">
    <source>
        <dbReference type="SAM" id="MobiDB-lite"/>
    </source>
</evidence>
<keyword evidence="6" id="KW-1133">Transmembrane helix</keyword>
<feature type="transmembrane region" description="Helical" evidence="6">
    <location>
        <begin position="1800"/>
        <end position="1818"/>
    </location>
</feature>
<evidence type="ECO:0000256" key="6">
    <source>
        <dbReference type="SAM" id="Phobius"/>
    </source>
</evidence>
<evidence type="ECO:0000256" key="3">
    <source>
        <dbReference type="ARBA" id="ARBA00022729"/>
    </source>
</evidence>
<reference evidence="8 9" key="1">
    <citation type="submission" date="2023-07" db="EMBL/GenBank/DDBJ databases">
        <title>Genomic Encyclopedia of Type Strains, Phase IV (KMG-IV): sequencing the most valuable type-strain genomes for metagenomic binning, comparative biology and taxonomic classification.</title>
        <authorList>
            <person name="Goeker M."/>
        </authorList>
    </citation>
    <scope>NUCLEOTIDE SEQUENCE [LARGE SCALE GENOMIC DNA]</scope>
    <source>
        <strain evidence="8 9">DSM 16784</strain>
    </source>
</reference>
<accession>A0ABU0E690</accession>
<comment type="subcellular location">
    <subcellularLocation>
        <location evidence="1">Secreted</location>
    </subcellularLocation>
</comment>
<gene>
    <name evidence="8" type="ORF">J2S15_003064</name>
</gene>
<keyword evidence="2" id="KW-0964">Secreted</keyword>
<keyword evidence="6" id="KW-0472">Membrane</keyword>
<dbReference type="Pfam" id="PF07554">
    <property type="entry name" value="FIVAR"/>
    <property type="match status" value="3"/>
</dbReference>
<name>A0ABU0E690_9FIRM</name>
<dbReference type="Pfam" id="PF12972">
    <property type="entry name" value="NAGLU_C"/>
    <property type="match status" value="1"/>
</dbReference>
<dbReference type="PROSITE" id="PS50022">
    <property type="entry name" value="FA58C_3"/>
    <property type="match status" value="2"/>
</dbReference>
<dbReference type="Pfam" id="PF24517">
    <property type="entry name" value="CBM96"/>
    <property type="match status" value="1"/>
</dbReference>
<evidence type="ECO:0000313" key="9">
    <source>
        <dbReference type="Proteomes" id="UP001230220"/>
    </source>
</evidence>
<dbReference type="PANTHER" id="PTHR12872:SF1">
    <property type="entry name" value="ALPHA-N-ACETYLGLUCOSAMINIDASE"/>
    <property type="match status" value="1"/>
</dbReference>
<feature type="compositionally biased region" description="Basic and acidic residues" evidence="5">
    <location>
        <begin position="1756"/>
        <end position="1769"/>
    </location>
</feature>
<protein>
    <submittedName>
        <fullName evidence="8">LPXTG-motif cell wall-anchored protein</fullName>
    </submittedName>
</protein>
<feature type="domain" description="F5/8 type C" evidence="7">
    <location>
        <begin position="1392"/>
        <end position="1551"/>
    </location>
</feature>
<dbReference type="InterPro" id="IPR000421">
    <property type="entry name" value="FA58C"/>
</dbReference>
<dbReference type="NCBIfam" id="TIGR01167">
    <property type="entry name" value="LPXTG_anchor"/>
    <property type="match status" value="1"/>
</dbReference>
<dbReference type="Pfam" id="PF12971">
    <property type="entry name" value="NAGLU_N"/>
    <property type="match status" value="1"/>
</dbReference>
<evidence type="ECO:0000313" key="8">
    <source>
        <dbReference type="EMBL" id="MDQ0362310.1"/>
    </source>
</evidence>
<dbReference type="InterPro" id="IPR024240">
    <property type="entry name" value="NAGLU_N"/>
</dbReference>
<dbReference type="NCBIfam" id="NF033679">
    <property type="entry name" value="DNRLRE_dom"/>
    <property type="match status" value="1"/>
</dbReference>
<dbReference type="InterPro" id="IPR029018">
    <property type="entry name" value="Hex-like_dom2"/>
</dbReference>
<dbReference type="Gene3D" id="2.60.120.260">
    <property type="entry name" value="Galactose-binding domain-like"/>
    <property type="match status" value="3"/>
</dbReference>
<proteinExistence type="predicted"/>
<keyword evidence="6" id="KW-0812">Transmembrane</keyword>
<evidence type="ECO:0000259" key="7">
    <source>
        <dbReference type="PROSITE" id="PS50022"/>
    </source>
</evidence>
<organism evidence="8 9">
    <name type="scientific">Breznakia pachnodae</name>
    <dbReference type="NCBI Taxonomy" id="265178"/>
    <lineage>
        <taxon>Bacteria</taxon>
        <taxon>Bacillati</taxon>
        <taxon>Bacillota</taxon>
        <taxon>Erysipelotrichia</taxon>
        <taxon>Erysipelotrichales</taxon>
        <taxon>Erysipelotrichaceae</taxon>
        <taxon>Breznakia</taxon>
    </lineage>
</organism>
<dbReference type="InterPro" id="IPR024733">
    <property type="entry name" value="NAGLU_tim-barrel"/>
</dbReference>
<feature type="domain" description="F5/8 type C" evidence="7">
    <location>
        <begin position="294"/>
        <end position="436"/>
    </location>
</feature>
<dbReference type="Pfam" id="PF00754">
    <property type="entry name" value="F5_F8_type_C"/>
    <property type="match status" value="3"/>
</dbReference>
<dbReference type="InterPro" id="IPR024732">
    <property type="entry name" value="NAGLU_C"/>
</dbReference>
<dbReference type="Gene3D" id="3.30.379.10">
    <property type="entry name" value="Chitobiase/beta-hexosaminidase domain 2-like"/>
    <property type="match status" value="1"/>
</dbReference>
<dbReference type="EMBL" id="JAUSUR010000006">
    <property type="protein sequence ID" value="MDQ0362310.1"/>
    <property type="molecule type" value="Genomic_DNA"/>
</dbReference>
<feature type="compositionally biased region" description="Polar residues" evidence="5">
    <location>
        <begin position="1782"/>
        <end position="1797"/>
    </location>
</feature>
<dbReference type="Proteomes" id="UP001230220">
    <property type="component" value="Unassembled WGS sequence"/>
</dbReference>
<dbReference type="Gene3D" id="1.20.1270.90">
    <property type="entry name" value="AF1782-like"/>
    <property type="match status" value="3"/>
</dbReference>
<evidence type="ECO:0000256" key="2">
    <source>
        <dbReference type="ARBA" id="ARBA00022525"/>
    </source>
</evidence>
<feature type="region of interest" description="Disordered" evidence="5">
    <location>
        <begin position="1756"/>
        <end position="1797"/>
    </location>
</feature>
<dbReference type="Gene3D" id="1.20.120.670">
    <property type="entry name" value="N-acetyl-b-d-glucoasminidase"/>
    <property type="match status" value="1"/>
</dbReference>
<dbReference type="InterPro" id="IPR007781">
    <property type="entry name" value="NAGLU"/>
</dbReference>
<evidence type="ECO:0000256" key="1">
    <source>
        <dbReference type="ARBA" id="ARBA00004613"/>
    </source>
</evidence>
<dbReference type="Gene3D" id="3.20.20.80">
    <property type="entry name" value="Glycosidases"/>
    <property type="match status" value="1"/>
</dbReference>
<dbReference type="InterPro" id="IPR055372">
    <property type="entry name" value="CBM96"/>
</dbReference>
<dbReference type="Pfam" id="PF05089">
    <property type="entry name" value="NAGLU"/>
    <property type="match status" value="1"/>
</dbReference>
<dbReference type="RefSeq" id="WP_307409813.1">
    <property type="nucleotide sequence ID" value="NZ_JAUSUR010000006.1"/>
</dbReference>